<dbReference type="Proteomes" id="UP000079169">
    <property type="component" value="Unplaced"/>
</dbReference>
<dbReference type="PaxDb" id="121845-A0A1S3CZP8"/>
<dbReference type="KEGG" id="dci:103508371"/>
<evidence type="ECO:0000256" key="1">
    <source>
        <dbReference type="SAM" id="MobiDB-lite"/>
    </source>
</evidence>
<feature type="region of interest" description="Disordered" evidence="1">
    <location>
        <begin position="1"/>
        <end position="40"/>
    </location>
</feature>
<feature type="region of interest" description="Disordered" evidence="1">
    <location>
        <begin position="130"/>
        <end position="149"/>
    </location>
</feature>
<evidence type="ECO:0000313" key="3">
    <source>
        <dbReference type="RefSeq" id="XP_008471138.1"/>
    </source>
</evidence>
<feature type="compositionally biased region" description="Polar residues" evidence="1">
    <location>
        <begin position="19"/>
        <end position="31"/>
    </location>
</feature>
<sequence>MPRKEYGKEMPGKEHGNQTKDLQAVRTNNSGQRRRKEGKALRDIANKFQDKDKIVFDKGKKNVSTLSNNNNGMDVTRKNLVHNFQALKENLNRLDAKGGAEIELKRSQSILTLLSAVREMRHDLILLKKKSRQSAKPGPPRDAAPGSNFLGAPSILSRAKVVAPGDSNSLRASSILSRAKAVAHGTYGSGARPCHGGAGLRTPGSSRFKASSIPGGTEAVVPATYPYPREAIVDGGPIAAAGHSSFGVEASRDPTWPELNSLVVQGGACYRPWSRGPRSNLSPIFQTVHHNDRY</sequence>
<name>A0A1S3CZP8_DIACI</name>
<accession>A0A1S3CZP8</accession>
<dbReference type="AlphaFoldDB" id="A0A1S3CZP8"/>
<organism evidence="2 3">
    <name type="scientific">Diaphorina citri</name>
    <name type="common">Asian citrus psyllid</name>
    <dbReference type="NCBI Taxonomy" id="121845"/>
    <lineage>
        <taxon>Eukaryota</taxon>
        <taxon>Metazoa</taxon>
        <taxon>Ecdysozoa</taxon>
        <taxon>Arthropoda</taxon>
        <taxon>Hexapoda</taxon>
        <taxon>Insecta</taxon>
        <taxon>Pterygota</taxon>
        <taxon>Neoptera</taxon>
        <taxon>Paraneoptera</taxon>
        <taxon>Hemiptera</taxon>
        <taxon>Sternorrhyncha</taxon>
        <taxon>Psylloidea</taxon>
        <taxon>Psyllidae</taxon>
        <taxon>Diaphorininae</taxon>
        <taxon>Diaphorina</taxon>
    </lineage>
</organism>
<proteinExistence type="predicted"/>
<protein>
    <submittedName>
        <fullName evidence="3">Uncharacterized protein LOC103508371 isoform X1</fullName>
    </submittedName>
</protein>
<dbReference type="RefSeq" id="XP_008471138.1">
    <property type="nucleotide sequence ID" value="XM_008472916.2"/>
</dbReference>
<gene>
    <name evidence="3" type="primary">LOC103508371</name>
</gene>
<reference evidence="3" key="1">
    <citation type="submission" date="2025-08" db="UniProtKB">
        <authorList>
            <consortium name="RefSeq"/>
        </authorList>
    </citation>
    <scope>IDENTIFICATION</scope>
</reference>
<feature type="compositionally biased region" description="Basic and acidic residues" evidence="1">
    <location>
        <begin position="1"/>
        <end position="18"/>
    </location>
</feature>
<dbReference type="GeneID" id="103508371"/>
<keyword evidence="2" id="KW-1185">Reference proteome</keyword>
<evidence type="ECO:0000313" key="2">
    <source>
        <dbReference type="Proteomes" id="UP000079169"/>
    </source>
</evidence>